<dbReference type="Proteomes" id="UP000535543">
    <property type="component" value="Unassembled WGS sequence"/>
</dbReference>
<keyword evidence="3" id="KW-1185">Reference proteome</keyword>
<evidence type="ECO:0000313" key="2">
    <source>
        <dbReference type="EMBL" id="NMN99096.1"/>
    </source>
</evidence>
<dbReference type="RefSeq" id="WP_169594049.1">
    <property type="nucleotide sequence ID" value="NZ_VCQU01000014.1"/>
</dbReference>
<gene>
    <name evidence="2" type="ORF">FGL95_29140</name>
</gene>
<feature type="region of interest" description="Disordered" evidence="1">
    <location>
        <begin position="86"/>
        <end position="109"/>
    </location>
</feature>
<reference evidence="2 3" key="2">
    <citation type="submission" date="2020-06" db="EMBL/GenBank/DDBJ databases">
        <title>Antribacter stalactiti gen. nov., sp. nov., a new member of the family Nacardiaceae isolated from a cave.</title>
        <authorList>
            <person name="Kim I.S."/>
        </authorList>
    </citation>
    <scope>NUCLEOTIDE SEQUENCE [LARGE SCALE GENOMIC DNA]</scope>
    <source>
        <strain evidence="2 3">YC2-7</strain>
    </source>
</reference>
<protein>
    <recommendedName>
        <fullName evidence="4">ANTAR domain-containing protein</fullName>
    </recommendedName>
</protein>
<evidence type="ECO:0000256" key="1">
    <source>
        <dbReference type="SAM" id="MobiDB-lite"/>
    </source>
</evidence>
<reference evidence="2 3" key="1">
    <citation type="submission" date="2019-05" db="EMBL/GenBank/DDBJ databases">
        <authorList>
            <person name="Lee S.D."/>
        </authorList>
    </citation>
    <scope>NUCLEOTIDE SEQUENCE [LARGE SCALE GENOMIC DNA]</scope>
    <source>
        <strain evidence="2 3">YC2-7</strain>
    </source>
</reference>
<dbReference type="EMBL" id="VCQU01000014">
    <property type="protein sequence ID" value="NMN99096.1"/>
    <property type="molecule type" value="Genomic_DNA"/>
</dbReference>
<proteinExistence type="predicted"/>
<evidence type="ECO:0000313" key="3">
    <source>
        <dbReference type="Proteomes" id="UP000535543"/>
    </source>
</evidence>
<accession>A0A848KMK1</accession>
<organism evidence="2 3">
    <name type="scientific">Antrihabitans stalactiti</name>
    <dbReference type="NCBI Taxonomy" id="2584121"/>
    <lineage>
        <taxon>Bacteria</taxon>
        <taxon>Bacillati</taxon>
        <taxon>Actinomycetota</taxon>
        <taxon>Actinomycetes</taxon>
        <taxon>Mycobacteriales</taxon>
        <taxon>Nocardiaceae</taxon>
        <taxon>Antrihabitans</taxon>
    </lineage>
</organism>
<comment type="caution">
    <text evidence="2">The sequence shown here is derived from an EMBL/GenBank/DDBJ whole genome shotgun (WGS) entry which is preliminary data.</text>
</comment>
<name>A0A848KMK1_9NOCA</name>
<evidence type="ECO:0008006" key="4">
    <source>
        <dbReference type="Google" id="ProtNLM"/>
    </source>
</evidence>
<dbReference type="AlphaFoldDB" id="A0A848KMK1"/>
<sequence length="127" mass="13602">MTTTRRHICDQVRASPRVVAAVDVLIDLTGDDADDALCELLDIANRTQLDVVDLADALLALTAQKTPDDRSAESWIVGEVWGRLVQQRQHPSGTEAPPPSNSNALHLDDTAALAIPAATRSRVPTDG</sequence>